<reference evidence="12" key="1">
    <citation type="journal article" date="2019" name="Sci. Rep.">
        <title>Draft genome of Tanacetum cinerariifolium, the natural source of mosquito coil.</title>
        <authorList>
            <person name="Yamashiro T."/>
            <person name="Shiraishi A."/>
            <person name="Satake H."/>
            <person name="Nakayama K."/>
        </authorList>
    </citation>
    <scope>NUCLEOTIDE SEQUENCE</scope>
</reference>
<protein>
    <recommendedName>
        <fullName evidence="1">RNA-directed DNA polymerase</fullName>
        <ecNumber evidence="1">2.7.7.49</ecNumber>
    </recommendedName>
</protein>
<sequence>MESIRSHFFNGADSSDRKITWVAWDNVLASKQNGGLGVSSFHALNRSLLLKWVWRFISRDESLWFKVIQALYGPSFDLHAFPRMFVLEMDKEVLVAFKLGASSAVAMVKFIPIKVNVFAWRARRDRLPTKLNLSRRGVVLDSILCPLCDANVEDVHHVMFRCDMALFMLRKILKKKSSQILAPLPGRLAIDCDDANKHLDKFLHVTQSIKVNGVIDDALHLYLFSHSLTHHATAWFDRLPRNSINTFEQMAKMFLGKYFPPSMVTKLRNDITNFRQCPDESLFEAWECYKLSIDRCPNHNMLPITQIDTFYNGLTLRHRDTINAAAGGTFMKRRLEECDDLIENMTAHHNDWDTSDQRSESSSSITSSSDTEIAALKAKMAKINKNLMRVLQVNQQVKAVTPSCETCGGPHSFSDCTAIVGNTQNVYAAGAYQGASQGQNQPPAYQAPAYQAPVYQAPVHQPQIPQPQVVTTNEFTNFMKANDAILKNMQTNMTSLTNSNLELKNMFGQFMKMNTASSSDSRTLPGNIITNPKEDLKGITTRSGNAYRGPTIPTTSSSPVVERETEATKDTPVVAPIIEPVTSPVSALRPNQRPSIPYPSRFQDQKLHDKSNDQREKFFKIFKHLNFNISFTDALILMPKFGPSIKSLLTNKDKLREHDRTPLNEHYSAVLLKKLPEKLGDPSKFLIPCDFLGMGKCLALADLGSSINLMPLSVWNKLSLLDLSPTCMTLELADHLISCPVGVAEDVFVKVGTFYFLADFVVVDFDVDPRVPLIIGRSFLKTGKALIDVFKGELTLCVGKEAITFNLDQTSRYSANYNDMTANRIDVFDMACEEYSQKVLGFSDVIAKVDAFQALEDDPTSPEVDQSYVDTKGDILLLEAFLNDDPSLPPLNQGNYLPRVRKELKIYEAKTNKSSIDEPPEVELKDLSVEEKTALITVLKSHKRSIAWKLSDIKGIDPKFCTHKILMEEDFKPMVQHQRRVNPKIHDVIKNEFFKLLDAGLIYPISDSPSIKRKPHSLVHTERLPIAACLLGYAIHRARFREKMLKRCEDTNLCLNWEKSHFMVKEGIVLGYKISKNEIEVDKAKVDVTAKLPHLTTVKCIHSFLSHVSFYQKFIQDFSKIARPMTRLLKKDTPFFFFKECVEAFQLKRKLTEAPILIALDWDVPFELICNASNFAIGVVLGQRQEKNFRPIHYARKTMTEIESNYTTTEKEMLAVVYAFEKFRSYLIMNKSIMYTDHFALKYLFAKKDSKARFLGWVLLLQEFTFKVIDTKGAENLAADHLFRLENASKCARP</sequence>
<evidence type="ECO:0000256" key="1">
    <source>
        <dbReference type="ARBA" id="ARBA00012493"/>
    </source>
</evidence>
<organism evidence="12">
    <name type="scientific">Tanacetum cinerariifolium</name>
    <name type="common">Dalmatian daisy</name>
    <name type="synonym">Chrysanthemum cinerariifolium</name>
    <dbReference type="NCBI Taxonomy" id="118510"/>
    <lineage>
        <taxon>Eukaryota</taxon>
        <taxon>Viridiplantae</taxon>
        <taxon>Streptophyta</taxon>
        <taxon>Embryophyta</taxon>
        <taxon>Tracheophyta</taxon>
        <taxon>Spermatophyta</taxon>
        <taxon>Magnoliopsida</taxon>
        <taxon>eudicotyledons</taxon>
        <taxon>Gunneridae</taxon>
        <taxon>Pentapetalae</taxon>
        <taxon>asterids</taxon>
        <taxon>campanulids</taxon>
        <taxon>Asterales</taxon>
        <taxon>Asteraceae</taxon>
        <taxon>Asteroideae</taxon>
        <taxon>Anthemideae</taxon>
        <taxon>Anthemidinae</taxon>
        <taxon>Tanacetum</taxon>
    </lineage>
</organism>
<dbReference type="Gene3D" id="2.40.70.10">
    <property type="entry name" value="Acid Proteases"/>
    <property type="match status" value="1"/>
</dbReference>
<evidence type="ECO:0000259" key="9">
    <source>
        <dbReference type="Pfam" id="PF03732"/>
    </source>
</evidence>
<feature type="domain" description="Reverse transcriptase zinc-binding" evidence="10">
    <location>
        <begin position="109"/>
        <end position="166"/>
    </location>
</feature>
<dbReference type="Pfam" id="PF03732">
    <property type="entry name" value="Retrotrans_gag"/>
    <property type="match status" value="1"/>
</dbReference>
<evidence type="ECO:0000313" key="12">
    <source>
        <dbReference type="EMBL" id="GEU53334.1"/>
    </source>
</evidence>
<keyword evidence="2" id="KW-0808">Transferase</keyword>
<dbReference type="GO" id="GO:0016787">
    <property type="term" value="F:hydrolase activity"/>
    <property type="evidence" value="ECO:0007669"/>
    <property type="project" value="UniProtKB-KW"/>
</dbReference>
<proteinExistence type="predicted"/>
<keyword evidence="4" id="KW-0540">Nuclease</keyword>
<dbReference type="InterPro" id="IPR043502">
    <property type="entry name" value="DNA/RNA_pol_sf"/>
</dbReference>
<keyword evidence="5" id="KW-0255">Endonuclease</keyword>
<dbReference type="InterPro" id="IPR026960">
    <property type="entry name" value="RVT-Znf"/>
</dbReference>
<dbReference type="InterPro" id="IPR005162">
    <property type="entry name" value="Retrotrans_gag_dom"/>
</dbReference>
<dbReference type="Pfam" id="PF17917">
    <property type="entry name" value="RT_RNaseH"/>
    <property type="match status" value="1"/>
</dbReference>
<dbReference type="InterPro" id="IPR021109">
    <property type="entry name" value="Peptidase_aspartic_dom_sf"/>
</dbReference>
<accession>A0A6L2KZL5</accession>
<comment type="caution">
    <text evidence="12">The sequence shown here is derived from an EMBL/GenBank/DDBJ whole genome shotgun (WGS) entry which is preliminary data.</text>
</comment>
<feature type="compositionally biased region" description="Polar residues" evidence="8">
    <location>
        <begin position="516"/>
        <end position="530"/>
    </location>
</feature>
<feature type="domain" description="Retrotransposon gag" evidence="9">
    <location>
        <begin position="223"/>
        <end position="315"/>
    </location>
</feature>
<feature type="region of interest" description="Disordered" evidence="8">
    <location>
        <begin position="585"/>
        <end position="606"/>
    </location>
</feature>
<evidence type="ECO:0000259" key="10">
    <source>
        <dbReference type="Pfam" id="PF13966"/>
    </source>
</evidence>
<evidence type="ECO:0000256" key="7">
    <source>
        <dbReference type="ARBA" id="ARBA00022918"/>
    </source>
</evidence>
<evidence type="ECO:0000256" key="6">
    <source>
        <dbReference type="ARBA" id="ARBA00022801"/>
    </source>
</evidence>
<dbReference type="GO" id="GO:0003964">
    <property type="term" value="F:RNA-directed DNA polymerase activity"/>
    <property type="evidence" value="ECO:0007669"/>
    <property type="project" value="UniProtKB-KW"/>
</dbReference>
<gene>
    <name evidence="12" type="ORF">Tci_025312</name>
</gene>
<dbReference type="InterPro" id="IPR050951">
    <property type="entry name" value="Retrovirus_Pol_polyprotein"/>
</dbReference>
<evidence type="ECO:0000256" key="2">
    <source>
        <dbReference type="ARBA" id="ARBA00022679"/>
    </source>
</evidence>
<evidence type="ECO:0000256" key="8">
    <source>
        <dbReference type="SAM" id="MobiDB-lite"/>
    </source>
</evidence>
<dbReference type="CDD" id="cd09274">
    <property type="entry name" value="RNase_HI_RT_Ty3"/>
    <property type="match status" value="1"/>
</dbReference>
<keyword evidence="6" id="KW-0378">Hydrolase</keyword>
<dbReference type="Pfam" id="PF13966">
    <property type="entry name" value="zf-RVT"/>
    <property type="match status" value="1"/>
</dbReference>
<dbReference type="SUPFAM" id="SSF56672">
    <property type="entry name" value="DNA/RNA polymerases"/>
    <property type="match status" value="1"/>
</dbReference>
<name>A0A6L2KZL5_TANCI</name>
<dbReference type="CDD" id="cd00303">
    <property type="entry name" value="retropepsin_like"/>
    <property type="match status" value="1"/>
</dbReference>
<dbReference type="InterPro" id="IPR043128">
    <property type="entry name" value="Rev_trsase/Diguanyl_cyclase"/>
</dbReference>
<dbReference type="Gene3D" id="3.10.20.370">
    <property type="match status" value="1"/>
</dbReference>
<evidence type="ECO:0000256" key="4">
    <source>
        <dbReference type="ARBA" id="ARBA00022722"/>
    </source>
</evidence>
<dbReference type="InterPro" id="IPR041373">
    <property type="entry name" value="RT_RNaseH"/>
</dbReference>
<dbReference type="Gene3D" id="3.30.70.270">
    <property type="match status" value="2"/>
</dbReference>
<dbReference type="PANTHER" id="PTHR37984:SF5">
    <property type="entry name" value="PROTEIN NYNRIN-LIKE"/>
    <property type="match status" value="1"/>
</dbReference>
<evidence type="ECO:0000256" key="5">
    <source>
        <dbReference type="ARBA" id="ARBA00022759"/>
    </source>
</evidence>
<dbReference type="Gene3D" id="3.10.10.10">
    <property type="entry name" value="HIV Type 1 Reverse Transcriptase, subunit A, domain 1"/>
    <property type="match status" value="1"/>
</dbReference>
<evidence type="ECO:0000256" key="3">
    <source>
        <dbReference type="ARBA" id="ARBA00022695"/>
    </source>
</evidence>
<feature type="region of interest" description="Disordered" evidence="8">
    <location>
        <begin position="516"/>
        <end position="568"/>
    </location>
</feature>
<evidence type="ECO:0000259" key="11">
    <source>
        <dbReference type="Pfam" id="PF17917"/>
    </source>
</evidence>
<keyword evidence="3" id="KW-0548">Nucleotidyltransferase</keyword>
<dbReference type="EMBL" id="BKCJ010003157">
    <property type="protein sequence ID" value="GEU53334.1"/>
    <property type="molecule type" value="Genomic_DNA"/>
</dbReference>
<dbReference type="EC" id="2.7.7.49" evidence="1"/>
<dbReference type="GO" id="GO:0004519">
    <property type="term" value="F:endonuclease activity"/>
    <property type="evidence" value="ECO:0007669"/>
    <property type="project" value="UniProtKB-KW"/>
</dbReference>
<feature type="domain" description="Reverse transcriptase RNase H-like" evidence="11">
    <location>
        <begin position="1161"/>
        <end position="1264"/>
    </location>
</feature>
<keyword evidence="7" id="KW-0695">RNA-directed DNA polymerase</keyword>
<dbReference type="PANTHER" id="PTHR37984">
    <property type="entry name" value="PROTEIN CBG26694"/>
    <property type="match status" value="1"/>
</dbReference>